<evidence type="ECO:0000256" key="1">
    <source>
        <dbReference type="ARBA" id="ARBA00006295"/>
    </source>
</evidence>
<dbReference type="GO" id="GO:0005694">
    <property type="term" value="C:chromosome"/>
    <property type="evidence" value="ECO:0007669"/>
    <property type="project" value="TreeGrafter"/>
</dbReference>
<sequence>MLMVNALMKENNERLAELEERLKQYDGATVARLLDPAKVVRSKWANRLEEGFGTPEFEALKEEIKSAGGNVQPIKVRPRAGEAGTYEIVFGHRRHRACLELGLPVLALVEELSEQDLFKEMDRENRARLDLSPWEQGLMYRRALGEGLFASLGELAAELGVDKGNISKALKLADLPKEVVAAFPSARELQYRWAKLLSDAIQNDPEGVIERARELASMPEGKPTSKEVLEILLGIGAAPGKIEQLTVGGKAMAEIHADGGRVKVKFARGALSEGKLEKLRLLLAELLQS</sequence>
<dbReference type="InterPro" id="IPR037972">
    <property type="entry name" value="RepB_N"/>
</dbReference>
<proteinExistence type="inferred from homology"/>
<accession>A0A254T752</accession>
<dbReference type="InterPro" id="IPR004437">
    <property type="entry name" value="ParB/RepB/Spo0J"/>
</dbReference>
<name>A0A254T752_9BURK</name>
<dbReference type="SUPFAM" id="SSF110849">
    <property type="entry name" value="ParB/Sulfiredoxin"/>
    <property type="match status" value="1"/>
</dbReference>
<protein>
    <recommendedName>
        <fullName evidence="3">ParB-like N-terminal domain-containing protein</fullName>
    </recommendedName>
</protein>
<dbReference type="Pfam" id="PF18090">
    <property type="entry name" value="SoPB_HTH"/>
    <property type="match status" value="1"/>
</dbReference>
<gene>
    <name evidence="4" type="ORF">AYR66_00340</name>
</gene>
<dbReference type="InterPro" id="IPR003115">
    <property type="entry name" value="ParB_N"/>
</dbReference>
<dbReference type="PANTHER" id="PTHR33375:SF1">
    <property type="entry name" value="CHROMOSOME-PARTITIONING PROTEIN PARB-RELATED"/>
    <property type="match status" value="1"/>
</dbReference>
<keyword evidence="2" id="KW-0175">Coiled coil</keyword>
<keyword evidence="5" id="KW-1185">Reference proteome</keyword>
<reference evidence="4 5" key="1">
    <citation type="submission" date="2016-02" db="EMBL/GenBank/DDBJ databases">
        <authorList>
            <person name="Wen L."/>
            <person name="He K."/>
            <person name="Yang H."/>
        </authorList>
    </citation>
    <scope>NUCLEOTIDE SEQUENCE [LARGE SCALE GENOMIC DNA]</scope>
    <source>
        <strain evidence="4 5">TSA40</strain>
    </source>
</reference>
<dbReference type="InterPro" id="IPR040873">
    <property type="entry name" value="SoPB_HTH"/>
</dbReference>
<comment type="caution">
    <text evidence="4">The sequence shown here is derived from an EMBL/GenBank/DDBJ whole genome shotgun (WGS) entry which is preliminary data.</text>
</comment>
<dbReference type="GO" id="GO:0003677">
    <property type="term" value="F:DNA binding"/>
    <property type="evidence" value="ECO:0007669"/>
    <property type="project" value="InterPro"/>
</dbReference>
<dbReference type="SUPFAM" id="SSF109709">
    <property type="entry name" value="KorB DNA-binding domain-like"/>
    <property type="match status" value="1"/>
</dbReference>
<dbReference type="AlphaFoldDB" id="A0A254T752"/>
<feature type="coiled-coil region" evidence="2">
    <location>
        <begin position="1"/>
        <end position="28"/>
    </location>
</feature>
<dbReference type="SMART" id="SM00470">
    <property type="entry name" value="ParB"/>
    <property type="match status" value="1"/>
</dbReference>
<evidence type="ECO:0000259" key="3">
    <source>
        <dbReference type="SMART" id="SM00470"/>
    </source>
</evidence>
<dbReference type="Pfam" id="PF02195">
    <property type="entry name" value="ParB_N"/>
    <property type="match status" value="1"/>
</dbReference>
<dbReference type="InterPro" id="IPR050336">
    <property type="entry name" value="Chromosome_partition/occlusion"/>
</dbReference>
<evidence type="ECO:0000313" key="5">
    <source>
        <dbReference type="Proteomes" id="UP000197535"/>
    </source>
</evidence>
<dbReference type="GO" id="GO:0007059">
    <property type="term" value="P:chromosome segregation"/>
    <property type="evidence" value="ECO:0007669"/>
    <property type="project" value="TreeGrafter"/>
</dbReference>
<dbReference type="PANTHER" id="PTHR33375">
    <property type="entry name" value="CHROMOSOME-PARTITIONING PROTEIN PARB-RELATED"/>
    <property type="match status" value="1"/>
</dbReference>
<evidence type="ECO:0000313" key="4">
    <source>
        <dbReference type="EMBL" id="OWW18474.1"/>
    </source>
</evidence>
<evidence type="ECO:0000256" key="2">
    <source>
        <dbReference type="SAM" id="Coils"/>
    </source>
</evidence>
<dbReference type="Gene3D" id="3.90.1530.30">
    <property type="match status" value="1"/>
</dbReference>
<dbReference type="NCBIfam" id="TIGR00180">
    <property type="entry name" value="parB_part"/>
    <property type="match status" value="1"/>
</dbReference>
<feature type="domain" description="ParB-like N-terminal" evidence="3">
    <location>
        <begin position="32"/>
        <end position="126"/>
    </location>
</feature>
<dbReference type="CDD" id="cd16405">
    <property type="entry name" value="RepB_like_N"/>
    <property type="match status" value="1"/>
</dbReference>
<dbReference type="Gene3D" id="1.10.10.2830">
    <property type="match status" value="1"/>
</dbReference>
<dbReference type="EMBL" id="LSTO01000005">
    <property type="protein sequence ID" value="OWW18474.1"/>
    <property type="molecule type" value="Genomic_DNA"/>
</dbReference>
<dbReference type="InterPro" id="IPR036086">
    <property type="entry name" value="ParB/Sulfiredoxin_sf"/>
</dbReference>
<organism evidence="4 5">
    <name type="scientific">Noviherbaspirillum denitrificans</name>
    <dbReference type="NCBI Taxonomy" id="1968433"/>
    <lineage>
        <taxon>Bacteria</taxon>
        <taxon>Pseudomonadati</taxon>
        <taxon>Pseudomonadota</taxon>
        <taxon>Betaproteobacteria</taxon>
        <taxon>Burkholderiales</taxon>
        <taxon>Oxalobacteraceae</taxon>
        <taxon>Noviherbaspirillum</taxon>
    </lineage>
</organism>
<dbReference type="Proteomes" id="UP000197535">
    <property type="component" value="Unassembled WGS sequence"/>
</dbReference>
<comment type="similarity">
    <text evidence="1">Belongs to the ParB family.</text>
</comment>